<keyword evidence="1" id="KW-0812">Transmembrane</keyword>
<feature type="transmembrane region" description="Helical" evidence="1">
    <location>
        <begin position="20"/>
        <end position="38"/>
    </location>
</feature>
<keyword evidence="1" id="KW-0472">Membrane</keyword>
<evidence type="ECO:0000313" key="3">
    <source>
        <dbReference type="Proteomes" id="UP000268285"/>
    </source>
</evidence>
<reference evidence="2 3" key="1">
    <citation type="submission" date="2018-09" db="EMBL/GenBank/DDBJ databases">
        <authorList>
            <person name="Tagini F."/>
        </authorList>
    </citation>
    <scope>NUCLEOTIDE SEQUENCE [LARGE SCALE GENOMIC DNA]</scope>
    <source>
        <strain evidence="2 3">MK142</strain>
    </source>
</reference>
<keyword evidence="3" id="KW-1185">Reference proteome</keyword>
<evidence type="ECO:0000256" key="1">
    <source>
        <dbReference type="SAM" id="Phobius"/>
    </source>
</evidence>
<accession>A0A498QKF3</accession>
<dbReference type="EMBL" id="UPHU01000001">
    <property type="protein sequence ID" value="VBA45955.1"/>
    <property type="molecule type" value="Genomic_DNA"/>
</dbReference>
<proteinExistence type="predicted"/>
<dbReference type="Proteomes" id="UP000268285">
    <property type="component" value="Unassembled WGS sequence"/>
</dbReference>
<sequence>MVALAVVHLRLVRGRAVKRAAQLVVTLLVVAAAAATLVQTYRVGDSGARAAWGSVASSR</sequence>
<name>A0A498QKF3_9MYCO</name>
<keyword evidence="1" id="KW-1133">Transmembrane helix</keyword>
<gene>
    <name evidence="2" type="ORF">LAUMK142_00179</name>
</gene>
<protein>
    <submittedName>
        <fullName evidence="2">Uncharacterized protein</fullName>
    </submittedName>
</protein>
<organism evidence="2 3">
    <name type="scientific">Mycobacterium pseudokansasii</name>
    <dbReference type="NCBI Taxonomy" id="2341080"/>
    <lineage>
        <taxon>Bacteria</taxon>
        <taxon>Bacillati</taxon>
        <taxon>Actinomycetota</taxon>
        <taxon>Actinomycetes</taxon>
        <taxon>Mycobacteriales</taxon>
        <taxon>Mycobacteriaceae</taxon>
        <taxon>Mycobacterium</taxon>
    </lineage>
</organism>
<evidence type="ECO:0000313" key="2">
    <source>
        <dbReference type="EMBL" id="VBA45955.1"/>
    </source>
</evidence>
<dbReference type="AlphaFoldDB" id="A0A498QKF3"/>